<dbReference type="InterPro" id="IPR005224">
    <property type="entry name" value="SfsA"/>
</dbReference>
<proteinExistence type="inferred from homology"/>
<dbReference type="Proteomes" id="UP000461585">
    <property type="component" value="Unassembled WGS sequence"/>
</dbReference>
<protein>
    <recommendedName>
        <fullName evidence="1">Sugar fermentation stimulation protein homolog</fullName>
    </recommendedName>
</protein>
<reference evidence="4 5" key="1">
    <citation type="submission" date="2020-01" db="EMBL/GenBank/DDBJ databases">
        <title>Anaeroalcalibacter tamaniensis gen. nov., sp. nov., moderately halophilic strictly anaerobic fermenter bacterium from mud volcano of Taman peninsula.</title>
        <authorList>
            <person name="Frolova A."/>
            <person name="Merkel A.Y."/>
            <person name="Slobodkin A.I."/>
        </authorList>
    </citation>
    <scope>NUCLEOTIDE SEQUENCE [LARGE SCALE GENOMIC DNA]</scope>
    <source>
        <strain evidence="4 5">F-3ap</strain>
    </source>
</reference>
<dbReference type="Gene3D" id="3.40.1350.60">
    <property type="match status" value="1"/>
</dbReference>
<evidence type="ECO:0000259" key="3">
    <source>
        <dbReference type="Pfam" id="PF17746"/>
    </source>
</evidence>
<evidence type="ECO:0000256" key="1">
    <source>
        <dbReference type="HAMAP-Rule" id="MF_00095"/>
    </source>
</evidence>
<organism evidence="4 5">
    <name type="scientific">Anaerotalea alkaliphila</name>
    <dbReference type="NCBI Taxonomy" id="2662126"/>
    <lineage>
        <taxon>Bacteria</taxon>
        <taxon>Bacillati</taxon>
        <taxon>Bacillota</taxon>
        <taxon>Clostridia</taxon>
        <taxon>Eubacteriales</taxon>
        <taxon>Anaerotalea</taxon>
    </lineage>
</organism>
<comment type="similarity">
    <text evidence="1">Belongs to the SfsA family.</text>
</comment>
<dbReference type="Pfam" id="PF17746">
    <property type="entry name" value="SfsA_N"/>
    <property type="match status" value="1"/>
</dbReference>
<dbReference type="RefSeq" id="WP_162369069.1">
    <property type="nucleotide sequence ID" value="NZ_JAAEEH010000002.1"/>
</dbReference>
<sequence>MNYPQTVEGIFLERPNRFVARVRVGEAVETVHVKNTGRCRELLVPGTRVHLVPADLPHRKTKFDLVAVEKGPLSLLVNMDSQVPNQVVFEGLSQGLVPGFSGLRELKKEVAFGDSRYDLYYETAEARGFIEVKGVTLEEGGVARFPDAPTQRGRKHLCGLAALQSQGYQNHVFFLVQMEGVHRFEPNRSTDPRFAEALLAAAEAGVRIHCHGSLVTPGSIRMGDPLPVVLA</sequence>
<dbReference type="NCBIfam" id="TIGR00230">
    <property type="entry name" value="sfsA"/>
    <property type="match status" value="1"/>
</dbReference>
<evidence type="ECO:0000313" key="4">
    <source>
        <dbReference type="EMBL" id="NDL66338.1"/>
    </source>
</evidence>
<dbReference type="PANTHER" id="PTHR30545">
    <property type="entry name" value="SUGAR FERMENTATION STIMULATION PROTEIN A"/>
    <property type="match status" value="1"/>
</dbReference>
<dbReference type="InterPro" id="IPR041465">
    <property type="entry name" value="SfsA_N"/>
</dbReference>
<dbReference type="HAMAP" id="MF_00095">
    <property type="entry name" value="SfsA"/>
    <property type="match status" value="1"/>
</dbReference>
<comment type="caution">
    <text evidence="4">The sequence shown here is derived from an EMBL/GenBank/DDBJ whole genome shotgun (WGS) entry which is preliminary data.</text>
</comment>
<dbReference type="Pfam" id="PF03749">
    <property type="entry name" value="SfsA"/>
    <property type="match status" value="1"/>
</dbReference>
<dbReference type="CDD" id="cd22359">
    <property type="entry name" value="SfsA-like_bacterial"/>
    <property type="match status" value="1"/>
</dbReference>
<dbReference type="InterPro" id="IPR040452">
    <property type="entry name" value="SfsA_C"/>
</dbReference>
<feature type="domain" description="Sugar fermentation stimulation protein C-terminal" evidence="2">
    <location>
        <begin position="82"/>
        <end position="217"/>
    </location>
</feature>
<accession>A0A7X5HTE7</accession>
<dbReference type="GO" id="GO:0003677">
    <property type="term" value="F:DNA binding"/>
    <property type="evidence" value="ECO:0007669"/>
    <property type="project" value="InterPro"/>
</dbReference>
<evidence type="ECO:0000313" key="5">
    <source>
        <dbReference type="Proteomes" id="UP000461585"/>
    </source>
</evidence>
<dbReference type="EMBL" id="JAAEEH010000002">
    <property type="protein sequence ID" value="NDL66338.1"/>
    <property type="molecule type" value="Genomic_DNA"/>
</dbReference>
<gene>
    <name evidence="1 4" type="primary">sfsA</name>
    <name evidence="4" type="ORF">GXN74_01070</name>
</gene>
<keyword evidence="5" id="KW-1185">Reference proteome</keyword>
<dbReference type="PANTHER" id="PTHR30545:SF2">
    <property type="entry name" value="SUGAR FERMENTATION STIMULATION PROTEIN A"/>
    <property type="match status" value="1"/>
</dbReference>
<evidence type="ECO:0000259" key="2">
    <source>
        <dbReference type="Pfam" id="PF03749"/>
    </source>
</evidence>
<feature type="domain" description="SfsA N-terminal OB" evidence="3">
    <location>
        <begin position="12"/>
        <end position="71"/>
    </location>
</feature>
<dbReference type="Gene3D" id="2.40.50.580">
    <property type="match status" value="1"/>
</dbReference>
<name>A0A7X5HTE7_9FIRM</name>
<dbReference type="AlphaFoldDB" id="A0A7X5HTE7"/>